<dbReference type="HOGENOM" id="CLU_3202108_0_0_9"/>
<dbReference type="STRING" id="500635.MITSMUL_05162"/>
<protein>
    <submittedName>
        <fullName evidence="1">Uncharacterized protein</fullName>
    </submittedName>
</protein>
<gene>
    <name evidence="1" type="ORF">MITSMUL_05162</name>
</gene>
<dbReference type="AlphaFoldDB" id="C9KPK6"/>
<keyword evidence="2" id="KW-1185">Reference proteome</keyword>
<evidence type="ECO:0000313" key="1">
    <source>
        <dbReference type="EMBL" id="EEX68160.1"/>
    </source>
</evidence>
<comment type="caution">
    <text evidence="1">The sequence shown here is derived from an EMBL/GenBank/DDBJ whole genome shotgun (WGS) entry which is preliminary data.</text>
</comment>
<dbReference type="Proteomes" id="UP000003671">
    <property type="component" value="Unassembled WGS sequence"/>
</dbReference>
<evidence type="ECO:0000313" key="2">
    <source>
        <dbReference type="Proteomes" id="UP000003671"/>
    </source>
</evidence>
<name>C9KPK6_9FIRM</name>
<organism evidence="1 2">
    <name type="scientific">Mitsuokella multacida DSM 20544</name>
    <dbReference type="NCBI Taxonomy" id="500635"/>
    <lineage>
        <taxon>Bacteria</taxon>
        <taxon>Bacillati</taxon>
        <taxon>Bacillota</taxon>
        <taxon>Negativicutes</taxon>
        <taxon>Selenomonadales</taxon>
        <taxon>Selenomonadaceae</taxon>
        <taxon>Mitsuokella</taxon>
    </lineage>
</organism>
<sequence length="45" mass="5385">MVSAPCYRFLLFQYTIMVQVCKEKSDPDYVYGEFKISVIVRLYQI</sequence>
<proteinExistence type="predicted"/>
<reference evidence="1" key="1">
    <citation type="submission" date="2009-09" db="EMBL/GenBank/DDBJ databases">
        <authorList>
            <person name="Weinstock G."/>
            <person name="Sodergren E."/>
            <person name="Clifton S."/>
            <person name="Fulton L."/>
            <person name="Fulton B."/>
            <person name="Courtney L."/>
            <person name="Fronick C."/>
            <person name="Harrison M."/>
            <person name="Strong C."/>
            <person name="Farmer C."/>
            <person name="Delahaunty K."/>
            <person name="Markovic C."/>
            <person name="Hall O."/>
            <person name="Minx P."/>
            <person name="Tomlinson C."/>
            <person name="Mitreva M."/>
            <person name="Nelson J."/>
            <person name="Hou S."/>
            <person name="Wollam A."/>
            <person name="Pepin K.H."/>
            <person name="Johnson M."/>
            <person name="Bhonagiri V."/>
            <person name="Nash W.E."/>
            <person name="Warren W."/>
            <person name="Chinwalla A."/>
            <person name="Mardis E.R."/>
            <person name="Wilson R.K."/>
        </authorList>
    </citation>
    <scope>NUCLEOTIDE SEQUENCE [LARGE SCALE GENOMIC DNA]</scope>
    <source>
        <strain evidence="1">DSM 20544</strain>
    </source>
</reference>
<dbReference type="EMBL" id="ABWK02000020">
    <property type="protein sequence ID" value="EEX68160.1"/>
    <property type="molecule type" value="Genomic_DNA"/>
</dbReference>
<accession>C9KPK6</accession>